<dbReference type="eggNOG" id="COG3199">
    <property type="taxonomic scope" value="Bacteria"/>
</dbReference>
<dbReference type="GO" id="GO:0005524">
    <property type="term" value="F:ATP binding"/>
    <property type="evidence" value="ECO:0007669"/>
    <property type="project" value="UniProtKB-ARBA"/>
</dbReference>
<dbReference type="Gene3D" id="3.40.50.10330">
    <property type="entry name" value="Probable inorganic polyphosphate/atp-NAD kinase, domain 1"/>
    <property type="match status" value="1"/>
</dbReference>
<reference evidence="1" key="1">
    <citation type="submission" date="2017-02" db="EMBL/GenBank/DDBJ databases">
        <title>Genome of Microbulbifer agarilyticus GP101.</title>
        <authorList>
            <person name="Jung J."/>
            <person name="Bae S.S."/>
            <person name="Baek K."/>
        </authorList>
    </citation>
    <scope>NUCLEOTIDE SEQUENCE [LARGE SCALE GENOMIC DNA]</scope>
    <source>
        <strain evidence="1">GP101</strain>
    </source>
</reference>
<dbReference type="GO" id="GO:0006741">
    <property type="term" value="P:NADP+ biosynthetic process"/>
    <property type="evidence" value="ECO:0007669"/>
    <property type="project" value="InterPro"/>
</dbReference>
<dbReference type="KEGG" id="maga:Mag101_06405"/>
<accession>A0A1Q2M434</accession>
<dbReference type="GO" id="GO:0051287">
    <property type="term" value="F:NAD binding"/>
    <property type="evidence" value="ECO:0007669"/>
    <property type="project" value="UniProtKB-ARBA"/>
</dbReference>
<dbReference type="PIRSF" id="PIRSF016907">
    <property type="entry name" value="Kin_ATP-NAD"/>
    <property type="match status" value="1"/>
</dbReference>
<keyword evidence="1" id="KW-0418">Kinase</keyword>
<proteinExistence type="predicted"/>
<dbReference type="OrthoDB" id="5511344at2"/>
<dbReference type="InterPro" id="IPR039065">
    <property type="entry name" value="AcoX-like"/>
</dbReference>
<protein>
    <submittedName>
        <fullName evidence="1">ATP-NAD kinase</fullName>
    </submittedName>
</protein>
<evidence type="ECO:0000313" key="2">
    <source>
        <dbReference type="Proteomes" id="UP000188219"/>
    </source>
</evidence>
<dbReference type="Pfam" id="PF01513">
    <property type="entry name" value="NAD_kinase"/>
    <property type="match status" value="1"/>
</dbReference>
<gene>
    <name evidence="1" type="ORF">Mag101_06405</name>
</gene>
<dbReference type="Proteomes" id="UP000188219">
    <property type="component" value="Chromosome"/>
</dbReference>
<dbReference type="STRING" id="260552.Mag101_06405"/>
<name>A0A1Q2M434_9GAMM</name>
<dbReference type="Pfam" id="PF20143">
    <property type="entry name" value="NAD_kinase_C"/>
    <property type="match status" value="1"/>
</dbReference>
<dbReference type="RefSeq" id="WP_077402357.1">
    <property type="nucleotide sequence ID" value="NZ_CP019650.1"/>
</dbReference>
<dbReference type="InterPro" id="IPR016064">
    <property type="entry name" value="NAD/diacylglycerol_kinase_sf"/>
</dbReference>
<dbReference type="InterPro" id="IPR011386">
    <property type="entry name" value="Put_ATP-NAD_kin"/>
</dbReference>
<sequence length="399" mass="41957">MKLKKLGLIINPWAGVGGPAGLKGSDGADTVTRALAAGIEPQSHKRAAIALGALQPFSEALQIVTFAGDMGEELAASLGFTVEVIGKAGGKRSTPMDSELAAAAIRDAGADLIVFAGGDGTARNMVNALGDGFPVLGIPAGVKMHSACFAISPRAAGEVLRRLMSGELVDLHQREVRDIDEKSFREGRVSTRYYGELLVPEEGHFLQAVKNAGREVEELAVADIAAQMVEEIDELDPETLYVFGPGSTTLAVLNELGEKGTLLGVDLWRNGSLVAADVSAPQIVQAIAQHRESHPERPVKIILTAIGGQGHLIGRGNQQLNPQVLTSVGRENLLVVATKTKVTELGSRPLLIDSGDPALDEAWSGFVRVVTGYRDEILYPLSGDGSGIAPDHSSATRDE</sequence>
<organism evidence="1 2">
    <name type="scientific">Microbulbifer agarilyticus</name>
    <dbReference type="NCBI Taxonomy" id="260552"/>
    <lineage>
        <taxon>Bacteria</taxon>
        <taxon>Pseudomonadati</taxon>
        <taxon>Pseudomonadota</taxon>
        <taxon>Gammaproteobacteria</taxon>
        <taxon>Cellvibrionales</taxon>
        <taxon>Microbulbiferaceae</taxon>
        <taxon>Microbulbifer</taxon>
    </lineage>
</organism>
<dbReference type="EMBL" id="CP019650">
    <property type="protein sequence ID" value="AQQ67308.1"/>
    <property type="molecule type" value="Genomic_DNA"/>
</dbReference>
<dbReference type="PANTHER" id="PTHR40697">
    <property type="entry name" value="ACETOIN CATABOLISM PROTEIN X"/>
    <property type="match status" value="1"/>
</dbReference>
<keyword evidence="1" id="KW-0808">Transferase</keyword>
<dbReference type="PANTHER" id="PTHR40697:SF2">
    <property type="entry name" value="ATP-NAD KINASE-RELATED"/>
    <property type="match status" value="1"/>
</dbReference>
<dbReference type="InterPro" id="IPR002504">
    <property type="entry name" value="NADK"/>
</dbReference>
<dbReference type="SUPFAM" id="SSF111331">
    <property type="entry name" value="NAD kinase/diacylglycerol kinase-like"/>
    <property type="match status" value="1"/>
</dbReference>
<dbReference type="InterPro" id="IPR017438">
    <property type="entry name" value="ATP-NAD_kinase_N"/>
</dbReference>
<evidence type="ECO:0000313" key="1">
    <source>
        <dbReference type="EMBL" id="AQQ67308.1"/>
    </source>
</evidence>
<dbReference type="AlphaFoldDB" id="A0A1Q2M434"/>
<keyword evidence="2" id="KW-1185">Reference proteome</keyword>
<dbReference type="GO" id="GO:0003951">
    <property type="term" value="F:NAD+ kinase activity"/>
    <property type="evidence" value="ECO:0007669"/>
    <property type="project" value="InterPro"/>
</dbReference>